<sequence>METKKDLITIMVHGADSIGIDMHTTNLDDRNYKLVFEPFNTERRLCEYDGVITFQRLYEKFERKSNYMKSWIENSCLRDKLDKREKEADILIEKGGFIVFLLHEPFLDHVDYSEYRDTDLVKRFLNWDGLNRTDYDQRLTSLNCVRNEFAEFFKLYGAAQSCFNHYGSLPWLDLARINGRSVSMIITDKLFFIPCLLPDQRGKQKEEFFRLLSEAIVSCVKKLRVELPSWADEFLLPNEKSIVEEQSTLSERLKALEQERETLTRYKMVLVGDSDTLVDAVVNLLTKGLNLKIDSDDDFREDISILDENGQLSALGEIKGTSRGVKREYINQADSHRERAELPSDFPTLLIINTNTKNTRTLQDKDQDVPSEQVKHAVKMKVLVLRTLDLLNLLSLMQKGQIQTSGILDLLKTQVGWLRVIDDEIRIQKE</sequence>
<proteinExistence type="predicted"/>
<keyword evidence="1" id="KW-0175">Coiled coil</keyword>
<gene>
    <name evidence="2" type="ORF">ASZ90_008442</name>
</gene>
<reference evidence="2" key="1">
    <citation type="journal article" date="2015" name="Proc. Natl. Acad. Sci. U.S.A.">
        <title>Networks of energetic and metabolic interactions define dynamics in microbial communities.</title>
        <authorList>
            <person name="Embree M."/>
            <person name="Liu J.K."/>
            <person name="Al-Bassam M.M."/>
            <person name="Zengler K."/>
        </authorList>
    </citation>
    <scope>NUCLEOTIDE SEQUENCE</scope>
</reference>
<feature type="coiled-coil region" evidence="1">
    <location>
        <begin position="239"/>
        <end position="266"/>
    </location>
</feature>
<comment type="caution">
    <text evidence="2">The sequence shown here is derived from an EMBL/GenBank/DDBJ whole genome shotgun (WGS) entry which is preliminary data.</text>
</comment>
<evidence type="ECO:0000256" key="1">
    <source>
        <dbReference type="SAM" id="Coils"/>
    </source>
</evidence>
<dbReference type="EMBL" id="LNQE01001021">
    <property type="protein sequence ID" value="KUG21785.1"/>
    <property type="molecule type" value="Genomic_DNA"/>
</dbReference>
<accession>A0A0W8FLR4</accession>
<protein>
    <submittedName>
        <fullName evidence="2">Uncharacterized protein</fullName>
    </submittedName>
</protein>
<organism evidence="2">
    <name type="scientific">hydrocarbon metagenome</name>
    <dbReference type="NCBI Taxonomy" id="938273"/>
    <lineage>
        <taxon>unclassified sequences</taxon>
        <taxon>metagenomes</taxon>
        <taxon>ecological metagenomes</taxon>
    </lineage>
</organism>
<dbReference type="AlphaFoldDB" id="A0A0W8FLR4"/>
<name>A0A0W8FLR4_9ZZZZ</name>
<evidence type="ECO:0000313" key="2">
    <source>
        <dbReference type="EMBL" id="KUG21785.1"/>
    </source>
</evidence>